<proteinExistence type="predicted"/>
<reference evidence="1 2" key="1">
    <citation type="journal article" date="2021" name="Front. Microbiol.">
        <title>Aerobic Denitrification and Heterotrophic Sulfur Oxidation in the Genus Halomonas Revealed by Six Novel Species Characterizations and Genome-Based Analysis.</title>
        <authorList>
            <person name="Wang L."/>
            <person name="Shao Z."/>
        </authorList>
    </citation>
    <scope>NUCLEOTIDE SEQUENCE [LARGE SCALE GENOMIC DNA]</scope>
    <source>
        <strain evidence="1 2">MCCC 1A13718</strain>
    </source>
</reference>
<accession>A0ABX7WF49</accession>
<organism evidence="1 2">
    <name type="scientific">Halomonas sulfidivorans</name>
    <dbReference type="NCBI Taxonomy" id="2733488"/>
    <lineage>
        <taxon>Bacteria</taxon>
        <taxon>Pseudomonadati</taxon>
        <taxon>Pseudomonadota</taxon>
        <taxon>Gammaproteobacteria</taxon>
        <taxon>Oceanospirillales</taxon>
        <taxon>Halomonadaceae</taxon>
        <taxon>Halomonas</taxon>
    </lineage>
</organism>
<evidence type="ECO:0000313" key="2">
    <source>
        <dbReference type="Proteomes" id="UP000671845"/>
    </source>
</evidence>
<dbReference type="Proteomes" id="UP000671845">
    <property type="component" value="Chromosome"/>
</dbReference>
<evidence type="ECO:0000313" key="1">
    <source>
        <dbReference type="EMBL" id="QTP58606.1"/>
    </source>
</evidence>
<keyword evidence="2" id="KW-1185">Reference proteome</keyword>
<gene>
    <name evidence="1" type="ORF">HNO53_07775</name>
</gene>
<name>A0ABX7WF49_9GAMM</name>
<dbReference type="RefSeq" id="WP_209477562.1">
    <property type="nucleotide sequence ID" value="NZ_CP053383.1"/>
</dbReference>
<dbReference type="EMBL" id="CP053383">
    <property type="protein sequence ID" value="QTP58606.1"/>
    <property type="molecule type" value="Genomic_DNA"/>
</dbReference>
<sequence length="98" mass="10090">MSSLPAFPRRSPLSLGRCAWMVAFVATLGLAGCVAPKPGAGLPPFGDTVNHTKQLQTYTPGDDAPSLGGDKAVEAMRGYRGAEAGRQTSVPMTSSSLP</sequence>
<protein>
    <submittedName>
        <fullName evidence="1">Uncharacterized protein</fullName>
    </submittedName>
</protein>